<keyword evidence="3" id="KW-0472">Membrane</keyword>
<evidence type="ECO:0000313" key="5">
    <source>
        <dbReference type="EMBL" id="XFO64512.1"/>
    </source>
</evidence>
<organism evidence="5 6">
    <name type="scientific">Sporomusa silvacetica DSM 10669</name>
    <dbReference type="NCBI Taxonomy" id="1123289"/>
    <lineage>
        <taxon>Bacteria</taxon>
        <taxon>Bacillati</taxon>
        <taxon>Bacillota</taxon>
        <taxon>Negativicutes</taxon>
        <taxon>Selenomonadales</taxon>
        <taxon>Sporomusaceae</taxon>
        <taxon>Sporomusa</taxon>
    </lineage>
</organism>
<dbReference type="PROSITE" id="PS51677">
    <property type="entry name" value="NODB"/>
    <property type="match status" value="1"/>
</dbReference>
<evidence type="ECO:0000256" key="2">
    <source>
        <dbReference type="ARBA" id="ARBA00022729"/>
    </source>
</evidence>
<dbReference type="SUPFAM" id="SSF88713">
    <property type="entry name" value="Glycoside hydrolase/deacetylase"/>
    <property type="match status" value="1"/>
</dbReference>
<dbReference type="InterPro" id="IPR002509">
    <property type="entry name" value="NODB_dom"/>
</dbReference>
<dbReference type="EMBL" id="CP155573">
    <property type="protein sequence ID" value="XFO64512.1"/>
    <property type="molecule type" value="Genomic_DNA"/>
</dbReference>
<name>A0ABZ3IG93_9FIRM</name>
<keyword evidence="6" id="KW-1185">Reference proteome</keyword>
<dbReference type="InterPro" id="IPR011330">
    <property type="entry name" value="Glyco_hydro/deAcase_b/a-brl"/>
</dbReference>
<accession>A0ABZ3IG93</accession>
<evidence type="ECO:0000256" key="3">
    <source>
        <dbReference type="SAM" id="Phobius"/>
    </source>
</evidence>
<sequence length="266" mass="30634">MFFLQKKLIMWIIAPVILIILTAAVISLHNSGIPVLNYHIISNQKINALAITPQEFEAQMAYLHNNGYTTISPDQLLDYIQYGDPLPKNPILITFDDGYCDAYFEAYPILKKYNFTATIFLITDYIGINSRYLTWEQVKVMHDAGFTFGSHTLNHISLSEVTNEYAEYQLTKSREAIEWRLKEPIKYFAYPGGFYNQTTPQLLKQSGYRGAFTVNFGTDKPNSNIFALNRIPIFQSTNTFKSFWLRIKFTQLVIDVTAAKKILSNY</sequence>
<evidence type="ECO:0000256" key="1">
    <source>
        <dbReference type="ARBA" id="ARBA00004613"/>
    </source>
</evidence>
<feature type="domain" description="NodB homology" evidence="4">
    <location>
        <begin position="89"/>
        <end position="266"/>
    </location>
</feature>
<dbReference type="CDD" id="cd10918">
    <property type="entry name" value="CE4_NodB_like_5s_6s"/>
    <property type="match status" value="1"/>
</dbReference>
<keyword evidence="3" id="KW-1133">Transmembrane helix</keyword>
<dbReference type="RefSeq" id="WP_094605745.1">
    <property type="nucleotide sequence ID" value="NZ_CP155573.1"/>
</dbReference>
<keyword evidence="5" id="KW-0378">Hydrolase</keyword>
<evidence type="ECO:0000259" key="4">
    <source>
        <dbReference type="PROSITE" id="PS51677"/>
    </source>
</evidence>
<keyword evidence="3" id="KW-0812">Transmembrane</keyword>
<reference evidence="5" key="1">
    <citation type="submission" date="2024-05" db="EMBL/GenBank/DDBJ databases">
        <title>Isolation and characterization of Sporomusa carbonis sp. nov., a carboxydotrophic hydrogenogen in the genus of Sporomusa isolated from a charcoal burning pile.</title>
        <authorList>
            <person name="Boeer T."/>
            <person name="Rosenbaum F."/>
            <person name="Eysell L."/>
            <person name="Mueller V."/>
            <person name="Daniel R."/>
            <person name="Poehlein A."/>
        </authorList>
    </citation>
    <scope>NUCLEOTIDE SEQUENCE [LARGE SCALE GENOMIC DNA]</scope>
    <source>
        <strain evidence="5">DSM 10669</strain>
    </source>
</reference>
<gene>
    <name evidence="5" type="primary">icaB_1</name>
    <name evidence="5" type="ORF">SPSIL_006140</name>
</gene>
<comment type="subcellular location">
    <subcellularLocation>
        <location evidence="1">Secreted</location>
    </subcellularLocation>
</comment>
<dbReference type="InterPro" id="IPR051398">
    <property type="entry name" value="Polysacch_Deacetylase"/>
</dbReference>
<dbReference type="Proteomes" id="UP000216752">
    <property type="component" value="Chromosome"/>
</dbReference>
<evidence type="ECO:0000313" key="6">
    <source>
        <dbReference type="Proteomes" id="UP000216752"/>
    </source>
</evidence>
<proteinExistence type="predicted"/>
<dbReference type="PANTHER" id="PTHR34216">
    <property type="match status" value="1"/>
</dbReference>
<keyword evidence="2" id="KW-0732">Signal</keyword>
<dbReference type="EC" id="3.5.1.-" evidence="5"/>
<dbReference type="Gene3D" id="3.20.20.370">
    <property type="entry name" value="Glycoside hydrolase/deacetylase"/>
    <property type="match status" value="1"/>
</dbReference>
<protein>
    <submittedName>
        <fullName evidence="5">Poly-beta-1,6-N-acetyl-D-glucosamine N-deacetylase</fullName>
        <ecNumber evidence="5">3.5.1.-</ecNumber>
    </submittedName>
</protein>
<dbReference type="PANTHER" id="PTHR34216:SF3">
    <property type="entry name" value="POLY-BETA-1,6-N-ACETYL-D-GLUCOSAMINE N-DEACETYLASE"/>
    <property type="match status" value="1"/>
</dbReference>
<dbReference type="GO" id="GO:0016787">
    <property type="term" value="F:hydrolase activity"/>
    <property type="evidence" value="ECO:0007669"/>
    <property type="project" value="UniProtKB-KW"/>
</dbReference>
<feature type="transmembrane region" description="Helical" evidence="3">
    <location>
        <begin position="9"/>
        <end position="28"/>
    </location>
</feature>
<dbReference type="Pfam" id="PF01522">
    <property type="entry name" value="Polysacc_deac_1"/>
    <property type="match status" value="1"/>
</dbReference>